<dbReference type="GO" id="GO:0016020">
    <property type="term" value="C:membrane"/>
    <property type="evidence" value="ECO:0007669"/>
    <property type="project" value="UniProtKB-SubCell"/>
</dbReference>
<dbReference type="Proteomes" id="UP001279734">
    <property type="component" value="Unassembled WGS sequence"/>
</dbReference>
<evidence type="ECO:0000256" key="5">
    <source>
        <dbReference type="ARBA" id="ARBA00023136"/>
    </source>
</evidence>
<dbReference type="SUPFAM" id="SSF103481">
    <property type="entry name" value="Multidrug resistance efflux transporter EmrE"/>
    <property type="match status" value="2"/>
</dbReference>
<dbReference type="AlphaFoldDB" id="A0AAD3TLP0"/>
<keyword evidence="4 6" id="KW-1133">Transmembrane helix</keyword>
<feature type="domain" description="EamA" evidence="7">
    <location>
        <begin position="22"/>
        <end position="141"/>
    </location>
</feature>
<comment type="similarity">
    <text evidence="2 6">Belongs to the drug/metabolite transporter (DMT) superfamily. Plant drug/metabolite exporter (P-DME) (TC 2.A.7.4) family.</text>
</comment>
<evidence type="ECO:0000256" key="3">
    <source>
        <dbReference type="ARBA" id="ARBA00022692"/>
    </source>
</evidence>
<dbReference type="PANTHER" id="PTHR31218">
    <property type="entry name" value="WAT1-RELATED PROTEIN"/>
    <property type="match status" value="1"/>
</dbReference>
<dbReference type="EMBL" id="BSYO01000040">
    <property type="protein sequence ID" value="GMH31421.1"/>
    <property type="molecule type" value="Genomic_DNA"/>
</dbReference>
<feature type="transmembrane region" description="Helical" evidence="6">
    <location>
        <begin position="98"/>
        <end position="118"/>
    </location>
</feature>
<gene>
    <name evidence="8" type="ORF">Nepgr_033264</name>
</gene>
<feature type="domain" description="EamA" evidence="7">
    <location>
        <begin position="191"/>
        <end position="328"/>
    </location>
</feature>
<feature type="transmembrane region" description="Helical" evidence="6">
    <location>
        <begin position="70"/>
        <end position="92"/>
    </location>
</feature>
<accession>A0AAD3TLP0</accession>
<feature type="transmembrane region" description="Helical" evidence="6">
    <location>
        <begin position="38"/>
        <end position="58"/>
    </location>
</feature>
<dbReference type="InterPro" id="IPR037185">
    <property type="entry name" value="EmrE-like"/>
</dbReference>
<comment type="caution">
    <text evidence="8">The sequence shown here is derived from an EMBL/GenBank/DDBJ whole genome shotgun (WGS) entry which is preliminary data.</text>
</comment>
<dbReference type="Pfam" id="PF00892">
    <property type="entry name" value="EamA"/>
    <property type="match status" value="2"/>
</dbReference>
<feature type="transmembrane region" description="Helical" evidence="6">
    <location>
        <begin position="220"/>
        <end position="242"/>
    </location>
</feature>
<evidence type="ECO:0000313" key="8">
    <source>
        <dbReference type="EMBL" id="GMH31421.1"/>
    </source>
</evidence>
<feature type="transmembrane region" description="Helical" evidence="6">
    <location>
        <begin position="188"/>
        <end position="208"/>
    </location>
</feature>
<organism evidence="8 9">
    <name type="scientific">Nepenthes gracilis</name>
    <name type="common">Slender pitcher plant</name>
    <dbReference type="NCBI Taxonomy" id="150966"/>
    <lineage>
        <taxon>Eukaryota</taxon>
        <taxon>Viridiplantae</taxon>
        <taxon>Streptophyta</taxon>
        <taxon>Embryophyta</taxon>
        <taxon>Tracheophyta</taxon>
        <taxon>Spermatophyta</taxon>
        <taxon>Magnoliopsida</taxon>
        <taxon>eudicotyledons</taxon>
        <taxon>Gunneridae</taxon>
        <taxon>Pentapetalae</taxon>
        <taxon>Caryophyllales</taxon>
        <taxon>Nepenthaceae</taxon>
        <taxon>Nepenthes</taxon>
    </lineage>
</organism>
<feature type="transmembrane region" description="Helical" evidence="6">
    <location>
        <begin position="284"/>
        <end position="304"/>
    </location>
</feature>
<reference evidence="8" key="1">
    <citation type="submission" date="2023-05" db="EMBL/GenBank/DDBJ databases">
        <title>Nepenthes gracilis genome sequencing.</title>
        <authorList>
            <person name="Fukushima K."/>
        </authorList>
    </citation>
    <scope>NUCLEOTIDE SEQUENCE</scope>
    <source>
        <strain evidence="8">SING2019-196</strain>
    </source>
</reference>
<feature type="transmembrane region" description="Helical" evidence="6">
    <location>
        <begin position="254"/>
        <end position="272"/>
    </location>
</feature>
<sequence length="367" mass="39170">MNSRLEGVLPFAVMFTVECLESGLTTISKSAMSKGMNHYVFVFYSTALASLILLPSPFMSARPPLTFSVLWKFFLLSFIGITVMMNCAFTGVSYSSPTIAAAMSNIVPAFTFLLSVIFRMEKLDLRSSIGLIKILGTAVSISGALIVTLYNGPSIIALFSDEFSLLTSNGSGPSIPQSSNLFGATTDWALGGLFLAAASFSLSIWNVLQAATLKGYPSGITIVFFSCLFATIQCALVSLIAVGDTAAWELKLGIEYAAVVYSAVFGSVVFYNAETWCIGKKGPVFVSMFKPVGIAVSAFMSVIFLGDTLYLGSIIGAAIIVCGFYAVIWAQSKELRSQSEVDGEVLESSPLADSHHSPLLHHATERA</sequence>
<dbReference type="InterPro" id="IPR030184">
    <property type="entry name" value="WAT1-related"/>
</dbReference>
<protein>
    <recommendedName>
        <fullName evidence="6">WAT1-related protein</fullName>
    </recommendedName>
</protein>
<keyword evidence="3 6" id="KW-0812">Transmembrane</keyword>
<evidence type="ECO:0000256" key="2">
    <source>
        <dbReference type="ARBA" id="ARBA00007635"/>
    </source>
</evidence>
<name>A0AAD3TLP0_NEPGR</name>
<evidence type="ECO:0000256" key="1">
    <source>
        <dbReference type="ARBA" id="ARBA00004141"/>
    </source>
</evidence>
<proteinExistence type="inferred from homology"/>
<dbReference type="GO" id="GO:0022857">
    <property type="term" value="F:transmembrane transporter activity"/>
    <property type="evidence" value="ECO:0007669"/>
    <property type="project" value="InterPro"/>
</dbReference>
<keyword evidence="5 6" id="KW-0472">Membrane</keyword>
<feature type="transmembrane region" description="Helical" evidence="6">
    <location>
        <begin position="310"/>
        <end position="330"/>
    </location>
</feature>
<feature type="transmembrane region" description="Helical" evidence="6">
    <location>
        <begin position="130"/>
        <end position="150"/>
    </location>
</feature>
<evidence type="ECO:0000256" key="6">
    <source>
        <dbReference type="RuleBase" id="RU363077"/>
    </source>
</evidence>
<dbReference type="InterPro" id="IPR000620">
    <property type="entry name" value="EamA_dom"/>
</dbReference>
<evidence type="ECO:0000259" key="7">
    <source>
        <dbReference type="Pfam" id="PF00892"/>
    </source>
</evidence>
<evidence type="ECO:0000256" key="4">
    <source>
        <dbReference type="ARBA" id="ARBA00022989"/>
    </source>
</evidence>
<evidence type="ECO:0000313" key="9">
    <source>
        <dbReference type="Proteomes" id="UP001279734"/>
    </source>
</evidence>
<comment type="subcellular location">
    <subcellularLocation>
        <location evidence="1 6">Membrane</location>
        <topology evidence="1 6">Multi-pass membrane protein</topology>
    </subcellularLocation>
</comment>
<keyword evidence="9" id="KW-1185">Reference proteome</keyword>